<evidence type="ECO:0000259" key="2">
    <source>
        <dbReference type="PROSITE" id="PS00745"/>
    </source>
</evidence>
<dbReference type="NCBIfam" id="NF006718">
    <property type="entry name" value="PRK09256.1"/>
    <property type="match status" value="1"/>
</dbReference>
<dbReference type="PANTHER" id="PTHR47814:SF1">
    <property type="entry name" value="PEPTIDYL-TRNA HYDROLASE ARFB"/>
    <property type="match status" value="1"/>
</dbReference>
<gene>
    <name evidence="3" type="ORF">MGWOODY_Hyp2553</name>
</gene>
<dbReference type="GO" id="GO:0003747">
    <property type="term" value="F:translation release factor activity"/>
    <property type="evidence" value="ECO:0007669"/>
    <property type="project" value="InterPro"/>
</dbReference>
<name>A0A160TX61_9ZZZZ</name>
<dbReference type="AlphaFoldDB" id="A0A160TX61"/>
<dbReference type="GO" id="GO:0072344">
    <property type="term" value="P:rescue of stalled ribosome"/>
    <property type="evidence" value="ECO:0007669"/>
    <property type="project" value="TreeGrafter"/>
</dbReference>
<accession>A0A160TX61</accession>
<evidence type="ECO:0000256" key="1">
    <source>
        <dbReference type="SAM" id="MobiDB-lite"/>
    </source>
</evidence>
<dbReference type="PANTHER" id="PTHR47814">
    <property type="entry name" value="PEPTIDYL-TRNA HYDROLASE ARFB"/>
    <property type="match status" value="1"/>
</dbReference>
<protein>
    <recommendedName>
        <fullName evidence="2">Prokaryotic-type class I peptide chain release factors domain-containing protein</fullName>
    </recommendedName>
</protein>
<proteinExistence type="predicted"/>
<dbReference type="EMBL" id="CZQD01000018">
    <property type="protein sequence ID" value="CUS56095.1"/>
    <property type="molecule type" value="Genomic_DNA"/>
</dbReference>
<feature type="domain" description="Prokaryotic-type class I peptide chain release factors" evidence="2">
    <location>
        <begin position="26"/>
        <end position="42"/>
    </location>
</feature>
<dbReference type="Gene3D" id="3.30.160.20">
    <property type="match status" value="1"/>
</dbReference>
<evidence type="ECO:0000313" key="3">
    <source>
        <dbReference type="EMBL" id="CUS56095.1"/>
    </source>
</evidence>
<dbReference type="GO" id="GO:0043022">
    <property type="term" value="F:ribosome binding"/>
    <property type="evidence" value="ECO:0007669"/>
    <property type="project" value="TreeGrafter"/>
</dbReference>
<dbReference type="InterPro" id="IPR000352">
    <property type="entry name" value="Pep_chain_release_fac_I"/>
</dbReference>
<reference evidence="3" key="1">
    <citation type="submission" date="2015-10" db="EMBL/GenBank/DDBJ databases">
        <authorList>
            <person name="Gilbert D.G."/>
        </authorList>
    </citation>
    <scope>NUCLEOTIDE SEQUENCE</scope>
</reference>
<dbReference type="SUPFAM" id="SSF110916">
    <property type="entry name" value="Peptidyl-tRNA hydrolase domain-like"/>
    <property type="match status" value="1"/>
</dbReference>
<dbReference type="GO" id="GO:0004045">
    <property type="term" value="F:peptidyl-tRNA hydrolase activity"/>
    <property type="evidence" value="ECO:0007669"/>
    <property type="project" value="TreeGrafter"/>
</dbReference>
<feature type="region of interest" description="Disordered" evidence="1">
    <location>
        <begin position="125"/>
        <end position="144"/>
    </location>
</feature>
<dbReference type="PROSITE" id="PS00745">
    <property type="entry name" value="RF_PROK_I"/>
    <property type="match status" value="1"/>
</dbReference>
<dbReference type="Pfam" id="PF00472">
    <property type="entry name" value="RF-1"/>
    <property type="match status" value="1"/>
</dbReference>
<sequence length="144" mass="16295">MAEFGDIRINDELTLPAWEVSEAFVRASGPGGQNVNKVSTAVQLTWHVEASSLPPDVKARFAKLYANRITKDGRLMLEASEHRSQALNRESARKRLAEMILRASRRPKRRIKTKPTYGSVKRRIATKKRRGEIKSLRGNVDPTE</sequence>
<organism evidence="3">
    <name type="scientific">hydrothermal vent metagenome</name>
    <dbReference type="NCBI Taxonomy" id="652676"/>
    <lineage>
        <taxon>unclassified sequences</taxon>
        <taxon>metagenomes</taxon>
        <taxon>ecological metagenomes</taxon>
    </lineage>
</organism>